<gene>
    <name evidence="3" type="ORF">DY262_21300</name>
</gene>
<accession>A0A372EDL8</accession>
<name>A0A372EDL8_9BURK</name>
<evidence type="ECO:0000313" key="3">
    <source>
        <dbReference type="EMBL" id="RFP75506.1"/>
    </source>
</evidence>
<evidence type="ECO:0000256" key="1">
    <source>
        <dbReference type="SAM" id="MobiDB-lite"/>
    </source>
</evidence>
<dbReference type="PANTHER" id="PTHR42856:SF1">
    <property type="entry name" value="ACYL-COENZYME A THIOESTERASE PAAI"/>
    <property type="match status" value="1"/>
</dbReference>
<dbReference type="InterPro" id="IPR006683">
    <property type="entry name" value="Thioestr_dom"/>
</dbReference>
<evidence type="ECO:0000259" key="2">
    <source>
        <dbReference type="Pfam" id="PF03061"/>
    </source>
</evidence>
<proteinExistence type="predicted"/>
<comment type="caution">
    <text evidence="3">The sequence shown here is derived from an EMBL/GenBank/DDBJ whole genome shotgun (WGS) entry which is preliminary data.</text>
</comment>
<reference evidence="3 4" key="1">
    <citation type="submission" date="2018-08" db="EMBL/GenBank/DDBJ databases">
        <title>Hydrogenophaga sp. LA-38 isolated from sludge.</title>
        <authorList>
            <person name="Im W.-T."/>
        </authorList>
    </citation>
    <scope>NUCLEOTIDE SEQUENCE [LARGE SCALE GENOMIC DNA]</scope>
    <source>
        <strain evidence="3 4">LA-38</strain>
    </source>
</reference>
<dbReference type="Pfam" id="PF03061">
    <property type="entry name" value="4HBT"/>
    <property type="match status" value="1"/>
</dbReference>
<dbReference type="PANTHER" id="PTHR42856">
    <property type="entry name" value="ACYL-COENZYME A THIOESTERASE PAAI"/>
    <property type="match status" value="1"/>
</dbReference>
<dbReference type="Gene3D" id="3.10.129.10">
    <property type="entry name" value="Hotdog Thioesterase"/>
    <property type="match status" value="1"/>
</dbReference>
<feature type="domain" description="Thioesterase" evidence="2">
    <location>
        <begin position="100"/>
        <end position="171"/>
    </location>
</feature>
<feature type="compositionally biased region" description="Basic and acidic residues" evidence="1">
    <location>
        <begin position="9"/>
        <end position="26"/>
    </location>
</feature>
<protein>
    <submittedName>
        <fullName evidence="3">PaaI family thioesterase</fullName>
    </submittedName>
</protein>
<sequence length="190" mass="20379">MPCFAGRTPRSDPPRARGREEGDSRRPARARQRRDGSRRSSHHRQVHDVLRGGLNVTENTPTPRTHLAIDADLCGRPVAIAPGRSTVELLLTECMKADAHGLVHGGFIFGAADFAAMLAVNEPMVVLGSAQVGFLKPSRVGERLCFVAKVAGSKGRRHEVEVHGTNAAGETVFSGTFKCVVPDSHVLEGS</sequence>
<dbReference type="InterPro" id="IPR029069">
    <property type="entry name" value="HotDog_dom_sf"/>
</dbReference>
<dbReference type="GO" id="GO:0016289">
    <property type="term" value="F:acyl-CoA hydrolase activity"/>
    <property type="evidence" value="ECO:0007669"/>
    <property type="project" value="TreeGrafter"/>
</dbReference>
<dbReference type="Proteomes" id="UP000261931">
    <property type="component" value="Unassembled WGS sequence"/>
</dbReference>
<dbReference type="EMBL" id="QVLS01000022">
    <property type="protein sequence ID" value="RFP75506.1"/>
    <property type="molecule type" value="Genomic_DNA"/>
</dbReference>
<dbReference type="AlphaFoldDB" id="A0A372EDL8"/>
<dbReference type="InterPro" id="IPR052723">
    <property type="entry name" value="Acyl-CoA_thioesterase_PaaI"/>
</dbReference>
<feature type="region of interest" description="Disordered" evidence="1">
    <location>
        <begin position="1"/>
        <end position="62"/>
    </location>
</feature>
<dbReference type="SUPFAM" id="SSF54637">
    <property type="entry name" value="Thioesterase/thiol ester dehydrase-isomerase"/>
    <property type="match status" value="1"/>
</dbReference>
<keyword evidence="4" id="KW-1185">Reference proteome</keyword>
<organism evidence="3 4">
    <name type="scientific">Hydrogenophaga borbori</name>
    <dbReference type="NCBI Taxonomy" id="2294117"/>
    <lineage>
        <taxon>Bacteria</taxon>
        <taxon>Pseudomonadati</taxon>
        <taxon>Pseudomonadota</taxon>
        <taxon>Betaproteobacteria</taxon>
        <taxon>Burkholderiales</taxon>
        <taxon>Comamonadaceae</taxon>
        <taxon>Hydrogenophaga</taxon>
    </lineage>
</organism>
<evidence type="ECO:0000313" key="4">
    <source>
        <dbReference type="Proteomes" id="UP000261931"/>
    </source>
</evidence>
<dbReference type="CDD" id="cd03440">
    <property type="entry name" value="hot_dog"/>
    <property type="match status" value="1"/>
</dbReference>